<gene>
    <name evidence="6" type="ORF">GCM10007877_35360</name>
</gene>
<dbReference type="Pfam" id="PF03781">
    <property type="entry name" value="FGE-sulfatase"/>
    <property type="match status" value="1"/>
</dbReference>
<evidence type="ECO:0008006" key="8">
    <source>
        <dbReference type="Google" id="ProtNLM"/>
    </source>
</evidence>
<organism evidence="6 7">
    <name type="scientific">Marinibactrum halimedae</name>
    <dbReference type="NCBI Taxonomy" id="1444977"/>
    <lineage>
        <taxon>Bacteria</taxon>
        <taxon>Pseudomonadati</taxon>
        <taxon>Pseudomonadota</taxon>
        <taxon>Gammaproteobacteria</taxon>
        <taxon>Cellvibrionales</taxon>
        <taxon>Cellvibrionaceae</taxon>
        <taxon>Marinibactrum</taxon>
    </lineage>
</organism>
<dbReference type="InterPro" id="IPR051043">
    <property type="entry name" value="Sulfatase_Mod_Factor_Kinase"/>
</dbReference>
<comment type="pathway">
    <text evidence="3">Amino-acid biosynthesis; ergothioneine biosynthesis.</text>
</comment>
<evidence type="ECO:0000313" key="6">
    <source>
        <dbReference type="EMBL" id="GLS27817.1"/>
    </source>
</evidence>
<feature type="domain" description="DinB-like" evidence="5">
    <location>
        <begin position="45"/>
        <end position="173"/>
    </location>
</feature>
<evidence type="ECO:0000259" key="5">
    <source>
        <dbReference type="Pfam" id="PF12867"/>
    </source>
</evidence>
<comment type="caution">
    <text evidence="6">The sequence shown here is derived from an EMBL/GenBank/DDBJ whole genome shotgun (WGS) entry which is preliminary data.</text>
</comment>
<dbReference type="InterPro" id="IPR024775">
    <property type="entry name" value="DinB-like"/>
</dbReference>
<dbReference type="PANTHER" id="PTHR23150">
    <property type="entry name" value="SULFATASE MODIFYING FACTOR 1, 2"/>
    <property type="match status" value="1"/>
</dbReference>
<dbReference type="SUPFAM" id="SSF109854">
    <property type="entry name" value="DinB/YfiT-like putative metalloenzymes"/>
    <property type="match status" value="1"/>
</dbReference>
<keyword evidence="1" id="KW-0560">Oxidoreductase</keyword>
<evidence type="ECO:0000256" key="2">
    <source>
        <dbReference type="ARBA" id="ARBA00023004"/>
    </source>
</evidence>
<feature type="domain" description="Sulfatase-modifying factor enzyme-like" evidence="4">
    <location>
        <begin position="259"/>
        <end position="539"/>
    </location>
</feature>
<name>A0AA37WQW9_9GAMM</name>
<proteinExistence type="predicted"/>
<dbReference type="PANTHER" id="PTHR23150:SF36">
    <property type="entry name" value="HERCYNINE OXYGENASE"/>
    <property type="match status" value="1"/>
</dbReference>
<reference evidence="6 7" key="1">
    <citation type="journal article" date="2014" name="Int. J. Syst. Evol. Microbiol.">
        <title>Complete genome sequence of Corynebacterium casei LMG S-19264T (=DSM 44701T), isolated from a smear-ripened cheese.</title>
        <authorList>
            <consortium name="US DOE Joint Genome Institute (JGI-PGF)"/>
            <person name="Walter F."/>
            <person name="Albersmeier A."/>
            <person name="Kalinowski J."/>
            <person name="Ruckert C."/>
        </authorList>
    </citation>
    <scope>NUCLEOTIDE SEQUENCE [LARGE SCALE GENOMIC DNA]</scope>
    <source>
        <strain evidence="6 7">NBRC 110095</strain>
    </source>
</reference>
<dbReference type="EMBL" id="BSPD01000091">
    <property type="protein sequence ID" value="GLS27817.1"/>
    <property type="molecule type" value="Genomic_DNA"/>
</dbReference>
<dbReference type="InterPro" id="IPR005532">
    <property type="entry name" value="SUMF_dom"/>
</dbReference>
<evidence type="ECO:0000256" key="3">
    <source>
        <dbReference type="ARBA" id="ARBA00037882"/>
    </source>
</evidence>
<dbReference type="InterPro" id="IPR042095">
    <property type="entry name" value="SUMF_sf"/>
</dbReference>
<keyword evidence="2" id="KW-0408">Iron</keyword>
<evidence type="ECO:0000256" key="1">
    <source>
        <dbReference type="ARBA" id="ARBA00023002"/>
    </source>
</evidence>
<evidence type="ECO:0000259" key="4">
    <source>
        <dbReference type="Pfam" id="PF03781"/>
    </source>
</evidence>
<accession>A0AA37WQW9</accession>
<dbReference type="SUPFAM" id="SSF56436">
    <property type="entry name" value="C-type lectin-like"/>
    <property type="match status" value="1"/>
</dbReference>
<dbReference type="InterPro" id="IPR016187">
    <property type="entry name" value="CTDL_fold"/>
</dbReference>
<keyword evidence="7" id="KW-1185">Reference proteome</keyword>
<protein>
    <recommendedName>
        <fullName evidence="8">Ergothioneine biosynthesis protein EgtB</fullName>
    </recommendedName>
</protein>
<evidence type="ECO:0000313" key="7">
    <source>
        <dbReference type="Proteomes" id="UP001156870"/>
    </source>
</evidence>
<dbReference type="Pfam" id="PF12867">
    <property type="entry name" value="DinB_2"/>
    <property type="match status" value="1"/>
</dbReference>
<sequence length="549" mass="62315">MFDAVLHRKNTAKERPLSAFHESHFSVSAPARSAIEHLIGDYLIVRAQTQSLAEPLAVEDYGIQSMPDASPTKWHLAHTTWFFETFILKAFVQNYRLVCDDYEYLFNSYYESVGPQFTRAERGLISRPTVEEVYQYRSTVDERLIDFLTRQTPSAEVVSLVVLGLHHEQQHQELLLTDIKHGLSVNPIMPSYCAQTNHAQSKQGEKEKKSPLWQDYSGGLTTIGHNSQAAQAQQNSSDYHFSDHHSSDYHSSDYQGFCFDNELPAHKVYLEPYRLCCDLVTNAEFLDFMEAGGYDNPLFWLSEGWAWRKQHALQHPLYWFQKNGQWWQFTLYGAQPLRMDDPVTHVSYFEAEAFAHWKGCRLPSEAEWEHAATLAQFSNRTFHSITASNNASNSVSNNAQYASGEQGSEDDGTVYPALDGVFSSARFHPTQHSGCSFLSNASEALKETSQTVSLPRALSPTPLRQLFGCVWQWTSSPYTPYPGFRTAEGAVGEYNGKFMCNQWVLRGGSCVTPNGHLRMSYRNFFPATARWQFTGIRLAQDVAQPTSPP</sequence>
<dbReference type="RefSeq" id="WP_232595186.1">
    <property type="nucleotide sequence ID" value="NZ_BSPD01000091.1"/>
</dbReference>
<dbReference type="Gene3D" id="3.90.1580.10">
    <property type="entry name" value="paralog of FGE (formylglycine-generating enzyme)"/>
    <property type="match status" value="1"/>
</dbReference>
<dbReference type="InterPro" id="IPR034660">
    <property type="entry name" value="DinB/YfiT-like"/>
</dbReference>
<dbReference type="Proteomes" id="UP001156870">
    <property type="component" value="Unassembled WGS sequence"/>
</dbReference>
<dbReference type="AlphaFoldDB" id="A0AA37WQW9"/>